<dbReference type="Gene3D" id="3.40.50.2000">
    <property type="entry name" value="Glycogen Phosphorylase B"/>
    <property type="match status" value="2"/>
</dbReference>
<dbReference type="Pfam" id="PF00534">
    <property type="entry name" value="Glycos_transf_1"/>
    <property type="match status" value="1"/>
</dbReference>
<evidence type="ECO:0000313" key="3">
    <source>
        <dbReference type="EMBL" id="PIU10383.1"/>
    </source>
</evidence>
<gene>
    <name evidence="3" type="ORF">COT27_03460</name>
</gene>
<dbReference type="EMBL" id="PEXX01000052">
    <property type="protein sequence ID" value="PIU10383.1"/>
    <property type="molecule type" value="Genomic_DNA"/>
</dbReference>
<dbReference type="PANTHER" id="PTHR45947">
    <property type="entry name" value="SULFOQUINOVOSYL TRANSFERASE SQD2"/>
    <property type="match status" value="1"/>
</dbReference>
<accession>A0A2M6XRY0</accession>
<sequence>MFFMKIALVHDYLTQLGGAEKVLENFQWVFKKSPIFVLIYDKKKTGHIFSHSKIHTSWLQNLPFSTVKYQWYLMAMPIAQEAYKLDEFDVILSSASSFAKGVRIGDSILHICYCHTPTRYLWHDTQNYVRELGYNEFVKKIIPFFLKRLRNWDFMAAQKVDRFIANSCVVKARIKKYYKRDAQVIYPPVETDKFYIARKLGDYYLTGGRLVSYKRYDLAVRTFNKLGIKLKVFGVGPESKKLRKMAGKNIEFLGEVSDKKKAELYSQCLAFIHPQTED</sequence>
<dbReference type="AlphaFoldDB" id="A0A2M6XRY0"/>
<feature type="non-terminal residue" evidence="3">
    <location>
        <position position="278"/>
    </location>
</feature>
<protein>
    <submittedName>
        <fullName evidence="3">Glycosyltransferase family 4 protein</fullName>
    </submittedName>
</protein>
<dbReference type="PANTHER" id="PTHR45947:SF3">
    <property type="entry name" value="SULFOQUINOVOSYL TRANSFERASE SQD2"/>
    <property type="match status" value="1"/>
</dbReference>
<reference evidence="4" key="1">
    <citation type="submission" date="2017-09" db="EMBL/GenBank/DDBJ databases">
        <title>Depth-based differentiation of microbial function through sediment-hosted aquifers and enrichment of novel symbionts in the deep terrestrial subsurface.</title>
        <authorList>
            <person name="Probst A.J."/>
            <person name="Ladd B."/>
            <person name="Jarett J.K."/>
            <person name="Geller-Mcgrath D.E."/>
            <person name="Sieber C.M.K."/>
            <person name="Emerson J.B."/>
            <person name="Anantharaman K."/>
            <person name="Thomas B.C."/>
            <person name="Malmstrom R."/>
            <person name="Stieglmeier M."/>
            <person name="Klingl A."/>
            <person name="Woyke T."/>
            <person name="Ryan C.M."/>
            <person name="Banfield J.F."/>
        </authorList>
    </citation>
    <scope>NUCLEOTIDE SEQUENCE [LARGE SCALE GENOMIC DNA]</scope>
</reference>
<dbReference type="Proteomes" id="UP000230586">
    <property type="component" value="Unassembled WGS sequence"/>
</dbReference>
<dbReference type="InterPro" id="IPR028098">
    <property type="entry name" value="Glyco_trans_4-like_N"/>
</dbReference>
<dbReference type="InterPro" id="IPR001296">
    <property type="entry name" value="Glyco_trans_1"/>
</dbReference>
<dbReference type="SUPFAM" id="SSF53756">
    <property type="entry name" value="UDP-Glycosyltransferase/glycogen phosphorylase"/>
    <property type="match status" value="1"/>
</dbReference>
<dbReference type="InterPro" id="IPR050194">
    <property type="entry name" value="Glycosyltransferase_grp1"/>
</dbReference>
<organism evidence="3 4">
    <name type="scientific">Candidatus Kuenenbacteria bacterium CG08_land_8_20_14_0_20_37_23</name>
    <dbReference type="NCBI Taxonomy" id="1974617"/>
    <lineage>
        <taxon>Bacteria</taxon>
        <taxon>Candidatus Kueneniibacteriota</taxon>
    </lineage>
</organism>
<dbReference type="GO" id="GO:0016757">
    <property type="term" value="F:glycosyltransferase activity"/>
    <property type="evidence" value="ECO:0007669"/>
    <property type="project" value="InterPro"/>
</dbReference>
<keyword evidence="3" id="KW-0808">Transferase</keyword>
<dbReference type="Pfam" id="PF13439">
    <property type="entry name" value="Glyco_transf_4"/>
    <property type="match status" value="1"/>
</dbReference>
<evidence type="ECO:0000259" key="1">
    <source>
        <dbReference type="Pfam" id="PF00534"/>
    </source>
</evidence>
<comment type="caution">
    <text evidence="3">The sequence shown here is derived from an EMBL/GenBank/DDBJ whole genome shotgun (WGS) entry which is preliminary data.</text>
</comment>
<evidence type="ECO:0000313" key="4">
    <source>
        <dbReference type="Proteomes" id="UP000230586"/>
    </source>
</evidence>
<name>A0A2M6XRY0_9BACT</name>
<proteinExistence type="predicted"/>
<feature type="domain" description="Glycosyl transferase family 1" evidence="1">
    <location>
        <begin position="203"/>
        <end position="275"/>
    </location>
</feature>
<evidence type="ECO:0000259" key="2">
    <source>
        <dbReference type="Pfam" id="PF13439"/>
    </source>
</evidence>
<feature type="domain" description="Glycosyltransferase subfamily 4-like N-terminal" evidence="2">
    <location>
        <begin position="17"/>
        <end position="193"/>
    </location>
</feature>